<evidence type="ECO:0000256" key="5">
    <source>
        <dbReference type="ARBA" id="ARBA00022729"/>
    </source>
</evidence>
<dbReference type="GO" id="GO:0046872">
    <property type="term" value="F:metal ion binding"/>
    <property type="evidence" value="ECO:0007669"/>
    <property type="project" value="UniProtKB-KW"/>
</dbReference>
<keyword evidence="8" id="KW-1015">Disulfide bond</keyword>
<evidence type="ECO:0000313" key="11">
    <source>
        <dbReference type="EMBL" id="SMY29105.1"/>
    </source>
</evidence>
<evidence type="ECO:0000256" key="4">
    <source>
        <dbReference type="ARBA" id="ARBA00022723"/>
    </source>
</evidence>
<protein>
    <recommendedName>
        <fullName evidence="10">Carboxylic ester hydrolase</fullName>
        <ecNumber evidence="10">3.1.1.-</ecNumber>
    </recommendedName>
</protein>
<accession>A0A1Y6LXK2</accession>
<sequence length="579" mass="62135">MQHPRLTLLAIVSFYAERVVSASCKASTIRKALPDLLGVEIKDVKAEEVLQWNEYATSAPTVPFLPVQPKPIDFCDVTVTYGHNGHGDEINVKVWLPLKDEDWNGRFLGQGGLGWAAGNVGALAGGVGMGYATADSDTGHTYNGHPADVALSSTSWAFTGKGNVNLHALQNFGYRALEELTLLAKSVTETYYAKDIAYSYWQGCSTGGRQGLTMAQRFPTLYNGILAAAPAINWVTFLITEYYAHVRMSSLSYHPPACELLAIRDFAITACDDLDGVRDGIIAAPGDCTFSPFSVIGEPYTCDGEDRKITPQAAEIAAVVWSGPNNTDGNPIWYGLSPDSLLPGADPLYKGLARTTCSPSSTDASDCKSDPFPISADWIRNWILRDPSYDLSTIDTDSKFLDILKISQDEYHSLMDSAIPDLRTFKNSGGKILTWHGLADQLIPPNGTIDYHERVAAASTSSSSSSSGGGGIKDFMRHFEVPGLAHCFGGPGPFPLTAFNSLVEWVEKGVAPEKLGTVQLPGMDGSPPEVVRGRVVCAWPRVGVWDGVGDVNEEGSWRCEEGFPGGLVGGEGGGGHDEL</sequence>
<reference evidence="11 12" key="1">
    <citation type="submission" date="2016-10" db="EMBL/GenBank/DDBJ databases">
        <authorList>
            <person name="Varghese N."/>
        </authorList>
    </citation>
    <scope>NUCLEOTIDE SEQUENCE [LARGE SCALE GENOMIC DNA]</scope>
</reference>
<evidence type="ECO:0000256" key="8">
    <source>
        <dbReference type="ARBA" id="ARBA00023157"/>
    </source>
</evidence>
<dbReference type="GO" id="GO:0045493">
    <property type="term" value="P:xylan catabolic process"/>
    <property type="evidence" value="ECO:0007669"/>
    <property type="project" value="UniProtKB-KW"/>
</dbReference>
<organism evidence="11 12">
    <name type="scientific">Zymoseptoria tritici ST99CH_1A5</name>
    <dbReference type="NCBI Taxonomy" id="1276529"/>
    <lineage>
        <taxon>Eukaryota</taxon>
        <taxon>Fungi</taxon>
        <taxon>Dikarya</taxon>
        <taxon>Ascomycota</taxon>
        <taxon>Pezizomycotina</taxon>
        <taxon>Dothideomycetes</taxon>
        <taxon>Dothideomycetidae</taxon>
        <taxon>Mycosphaerellales</taxon>
        <taxon>Mycosphaerellaceae</taxon>
        <taxon>Zymoseptoria</taxon>
    </lineage>
</organism>
<keyword evidence="4" id="KW-0479">Metal-binding</keyword>
<feature type="signal peptide" evidence="10">
    <location>
        <begin position="1"/>
        <end position="22"/>
    </location>
</feature>
<feature type="chain" id="PRO_5011827957" description="Carboxylic ester hydrolase" evidence="10">
    <location>
        <begin position="23"/>
        <end position="579"/>
    </location>
</feature>
<evidence type="ECO:0000313" key="12">
    <source>
        <dbReference type="Proteomes" id="UP000215453"/>
    </source>
</evidence>
<evidence type="ECO:0000256" key="6">
    <source>
        <dbReference type="ARBA" id="ARBA00022801"/>
    </source>
</evidence>
<comment type="catalytic activity">
    <reaction evidence="9">
        <text>feruloyl-polysaccharide + H2O = ferulate + polysaccharide.</text>
        <dbReference type="EC" id="3.1.1.73"/>
    </reaction>
</comment>
<dbReference type="AlphaFoldDB" id="A0A1Y6LXK2"/>
<keyword evidence="2" id="KW-0719">Serine esterase</keyword>
<dbReference type="PANTHER" id="PTHR33938">
    <property type="entry name" value="FERULOYL ESTERASE B-RELATED"/>
    <property type="match status" value="1"/>
</dbReference>
<dbReference type="EC" id="3.1.1.-" evidence="10"/>
<dbReference type="SUPFAM" id="SSF53474">
    <property type="entry name" value="alpha/beta-Hydrolases"/>
    <property type="match status" value="1"/>
</dbReference>
<keyword evidence="5 10" id="KW-0732">Signal</keyword>
<keyword evidence="3" id="KW-0119">Carbohydrate metabolism</keyword>
<proteinExistence type="inferred from homology"/>
<dbReference type="GO" id="GO:0030600">
    <property type="term" value="F:feruloyl esterase activity"/>
    <property type="evidence" value="ECO:0007669"/>
    <property type="project" value="UniProtKB-EC"/>
</dbReference>
<evidence type="ECO:0000256" key="3">
    <source>
        <dbReference type="ARBA" id="ARBA00022651"/>
    </source>
</evidence>
<evidence type="ECO:0000256" key="9">
    <source>
        <dbReference type="ARBA" id="ARBA00034075"/>
    </source>
</evidence>
<evidence type="ECO:0000256" key="1">
    <source>
        <dbReference type="ARBA" id="ARBA00006249"/>
    </source>
</evidence>
<dbReference type="Pfam" id="PF07519">
    <property type="entry name" value="Tannase"/>
    <property type="match status" value="1"/>
</dbReference>
<keyword evidence="6 10" id="KW-0378">Hydrolase</keyword>
<dbReference type="PANTHER" id="PTHR33938:SF15">
    <property type="entry name" value="FERULOYL ESTERASE B-RELATED"/>
    <property type="match status" value="1"/>
</dbReference>
<comment type="similarity">
    <text evidence="1 10">Belongs to the tannase family.</text>
</comment>
<name>A0A1Y6LXK2_ZYMTR</name>
<keyword evidence="7" id="KW-0106">Calcium</keyword>
<dbReference type="EMBL" id="LT882686">
    <property type="protein sequence ID" value="SMY29105.1"/>
    <property type="molecule type" value="Genomic_DNA"/>
</dbReference>
<evidence type="ECO:0000256" key="2">
    <source>
        <dbReference type="ARBA" id="ARBA00022487"/>
    </source>
</evidence>
<dbReference type="InterPro" id="IPR011118">
    <property type="entry name" value="Tannase/feruloyl_esterase"/>
</dbReference>
<keyword evidence="3" id="KW-0858">Xylan degradation</keyword>
<evidence type="ECO:0000256" key="10">
    <source>
        <dbReference type="RuleBase" id="RU361238"/>
    </source>
</evidence>
<keyword evidence="3" id="KW-0624">Polysaccharide degradation</keyword>
<dbReference type="Proteomes" id="UP000215453">
    <property type="component" value="Chromosome 11"/>
</dbReference>
<evidence type="ECO:0000256" key="7">
    <source>
        <dbReference type="ARBA" id="ARBA00022837"/>
    </source>
</evidence>
<gene>
    <name evidence="11" type="ORF">ZT1A5_G10552</name>
</gene>
<dbReference type="InterPro" id="IPR029058">
    <property type="entry name" value="AB_hydrolase_fold"/>
</dbReference>